<keyword evidence="1" id="KW-0812">Transmembrane</keyword>
<evidence type="ECO:0000313" key="2">
    <source>
        <dbReference type="EMBL" id="KXB65986.1"/>
    </source>
</evidence>
<protein>
    <recommendedName>
        <fullName evidence="4">ABC transporter permease</fullName>
    </recommendedName>
</protein>
<keyword evidence="3" id="KW-1185">Reference proteome</keyword>
<comment type="caution">
    <text evidence="2">The sequence shown here is derived from an EMBL/GenBank/DDBJ whole genome shotgun (WGS) entry which is preliminary data.</text>
</comment>
<evidence type="ECO:0000256" key="1">
    <source>
        <dbReference type="SAM" id="Phobius"/>
    </source>
</evidence>
<evidence type="ECO:0000313" key="3">
    <source>
        <dbReference type="Proteomes" id="UP000070442"/>
    </source>
</evidence>
<reference evidence="3" key="1">
    <citation type="submission" date="2016-01" db="EMBL/GenBank/DDBJ databases">
        <authorList>
            <person name="Mitreva M."/>
            <person name="Pepin K.H."/>
            <person name="Mihindukulasuriya K.A."/>
            <person name="Fulton R."/>
            <person name="Fronick C."/>
            <person name="O'Laughlin M."/>
            <person name="Miner T."/>
            <person name="Herter B."/>
            <person name="Rosa B.A."/>
            <person name="Cordes M."/>
            <person name="Tomlinson C."/>
            <person name="Wollam A."/>
            <person name="Palsikar V.B."/>
            <person name="Mardis E.R."/>
            <person name="Wilson R.K."/>
        </authorList>
    </citation>
    <scope>NUCLEOTIDE SEQUENCE [LARGE SCALE GENOMIC DNA]</scope>
    <source>
        <strain evidence="3">DNF00729</strain>
    </source>
</reference>
<name>A0A134AE30_9FIRM</name>
<accession>A0A134AE30</accession>
<dbReference type="EMBL" id="LSDG01000036">
    <property type="protein sequence ID" value="KXB65986.1"/>
    <property type="molecule type" value="Genomic_DNA"/>
</dbReference>
<evidence type="ECO:0008006" key="4">
    <source>
        <dbReference type="Google" id="ProtNLM"/>
    </source>
</evidence>
<sequence length="161" mass="18877">MSMLLVEVIVLCSLLFALCFLGTGTDEKNLKYFSSYPDEVQLRLKEMEEYRGKWKESNFFVAFIANFVVFALLLLIFGRFIRRDIFLENVVSLLILGEVLNVFDLVVIDLFWWRNTKRIRFSKIPEKALYQNPKKHVDAFVRGLVMYALVALLDGYLLTLF</sequence>
<dbReference type="STRING" id="755172.HMPREF1863_01197"/>
<dbReference type="AlphaFoldDB" id="A0A134AE30"/>
<gene>
    <name evidence="2" type="ORF">HMPREF1863_01197</name>
</gene>
<organism evidence="2 3">
    <name type="scientific">Aedoeadaptatus coxii</name>
    <dbReference type="NCBI Taxonomy" id="755172"/>
    <lineage>
        <taxon>Bacteria</taxon>
        <taxon>Bacillati</taxon>
        <taxon>Bacillota</taxon>
        <taxon>Tissierellia</taxon>
        <taxon>Tissierellales</taxon>
        <taxon>Peptoniphilaceae</taxon>
        <taxon>Aedoeadaptatus</taxon>
    </lineage>
</organism>
<feature type="transmembrane region" description="Helical" evidence="1">
    <location>
        <begin position="90"/>
        <end position="113"/>
    </location>
</feature>
<proteinExistence type="predicted"/>
<keyword evidence="1" id="KW-1133">Transmembrane helix</keyword>
<keyword evidence="1" id="KW-0472">Membrane</keyword>
<feature type="transmembrane region" description="Helical" evidence="1">
    <location>
        <begin position="59"/>
        <end position="78"/>
    </location>
</feature>
<dbReference type="PATRIC" id="fig|755172.3.peg.1160"/>
<feature type="transmembrane region" description="Helical" evidence="1">
    <location>
        <begin position="139"/>
        <end position="158"/>
    </location>
</feature>
<dbReference type="Proteomes" id="UP000070442">
    <property type="component" value="Unassembled WGS sequence"/>
</dbReference>